<name>A0A2T8ILP0_9POAL</name>
<reference evidence="1" key="1">
    <citation type="submission" date="2018-04" db="EMBL/GenBank/DDBJ databases">
        <title>WGS assembly of Panicum hallii.</title>
        <authorList>
            <person name="Lovell J."/>
            <person name="Jenkins J."/>
            <person name="Lowry D."/>
            <person name="Mamidi S."/>
            <person name="Sreedasyam A."/>
            <person name="Weng X."/>
            <person name="Barry K."/>
            <person name="Bonette J."/>
            <person name="Campitelli B."/>
            <person name="Daum C."/>
            <person name="Gordon S."/>
            <person name="Gould B."/>
            <person name="Lipzen A."/>
            <person name="Macqueen A."/>
            <person name="Palacio-Mejia J."/>
            <person name="Plott C."/>
            <person name="Shakirov E."/>
            <person name="Shu S."/>
            <person name="Yoshinaga Y."/>
            <person name="Zane M."/>
            <person name="Rokhsar D."/>
            <person name="Grimwood J."/>
            <person name="Schmutz J."/>
            <person name="Juenger T."/>
        </authorList>
    </citation>
    <scope>NUCLEOTIDE SEQUENCE [LARGE SCALE GENOMIC DNA]</scope>
    <source>
        <strain evidence="1">FIL2</strain>
    </source>
</reference>
<proteinExistence type="predicted"/>
<protein>
    <submittedName>
        <fullName evidence="1">Uncharacterized protein</fullName>
    </submittedName>
</protein>
<gene>
    <name evidence="1" type="ORF">PAHAL_5G296200</name>
</gene>
<organism evidence="1">
    <name type="scientific">Panicum hallii</name>
    <dbReference type="NCBI Taxonomy" id="206008"/>
    <lineage>
        <taxon>Eukaryota</taxon>
        <taxon>Viridiplantae</taxon>
        <taxon>Streptophyta</taxon>
        <taxon>Embryophyta</taxon>
        <taxon>Tracheophyta</taxon>
        <taxon>Spermatophyta</taxon>
        <taxon>Magnoliopsida</taxon>
        <taxon>Liliopsida</taxon>
        <taxon>Poales</taxon>
        <taxon>Poaceae</taxon>
        <taxon>PACMAD clade</taxon>
        <taxon>Panicoideae</taxon>
        <taxon>Panicodae</taxon>
        <taxon>Paniceae</taxon>
        <taxon>Panicinae</taxon>
        <taxon>Panicum</taxon>
        <taxon>Panicum sect. Panicum</taxon>
    </lineage>
</organism>
<sequence>MGTPVLSHSPKLVHGGWVLMRGQGSNQWREAEITGMRREGEPRRVAHLASNGQDSRTGAVSYPIGMSSFSTFKAGIQLFGGRPSPVSFQDLLMRASNGVLNPSVCNEALNITTSSTSKDDACIQRKDVQILSIQFVATEMLE</sequence>
<dbReference type="Gramene" id="PVH38592">
    <property type="protein sequence ID" value="PVH38592"/>
    <property type="gene ID" value="PAHAL_5G296200"/>
</dbReference>
<evidence type="ECO:0000313" key="1">
    <source>
        <dbReference type="EMBL" id="PVH38592.1"/>
    </source>
</evidence>
<dbReference type="AlphaFoldDB" id="A0A2T8ILP0"/>
<accession>A0A2T8ILP0</accession>
<dbReference type="EMBL" id="CM008050">
    <property type="protein sequence ID" value="PVH38592.1"/>
    <property type="molecule type" value="Genomic_DNA"/>
</dbReference>
<dbReference type="Proteomes" id="UP000243499">
    <property type="component" value="Chromosome 5"/>
</dbReference>